<name>A0A2N5C6N7_9BURK</name>
<accession>A0A2N5C6N7</accession>
<gene>
    <name evidence="2" type="ORF">CYJ10_25515</name>
</gene>
<feature type="compositionally biased region" description="Low complexity" evidence="1">
    <location>
        <begin position="74"/>
        <end position="94"/>
    </location>
</feature>
<dbReference type="OrthoDB" id="8588059at2"/>
<sequence>MVDPIYHKTEAGQEEIRTRARKLDQKMRALLLIVNGERAKSALLAQVGGLGVAEEAFDTLLALGLIEPLPDLSGQASPSSGASASSSARPTRQAGARKPADTNLFAAYSGFNSAGGKGIDDRVEERDMLADTTIAPAMAPVAASAPAGADGYKRLYHFYTDVIGNHLGLRGYVLQVKVEKASTVVELAALRDTLGTALQKSKGDITAHAIIDQLDDLLAEMGVAPAR</sequence>
<protein>
    <recommendedName>
        <fullName evidence="4">Proline-rich protein</fullName>
    </recommendedName>
</protein>
<organism evidence="2 3">
    <name type="scientific">Cupriavidus pauculus</name>
    <dbReference type="NCBI Taxonomy" id="82633"/>
    <lineage>
        <taxon>Bacteria</taxon>
        <taxon>Pseudomonadati</taxon>
        <taxon>Pseudomonadota</taxon>
        <taxon>Betaproteobacteria</taxon>
        <taxon>Burkholderiales</taxon>
        <taxon>Burkholderiaceae</taxon>
        <taxon>Cupriavidus</taxon>
    </lineage>
</organism>
<feature type="region of interest" description="Disordered" evidence="1">
    <location>
        <begin position="74"/>
        <end position="99"/>
    </location>
</feature>
<dbReference type="Proteomes" id="UP000234341">
    <property type="component" value="Unassembled WGS sequence"/>
</dbReference>
<comment type="caution">
    <text evidence="2">The sequence shown here is derived from an EMBL/GenBank/DDBJ whole genome shotgun (WGS) entry which is preliminary data.</text>
</comment>
<evidence type="ECO:0000313" key="3">
    <source>
        <dbReference type="Proteomes" id="UP000234341"/>
    </source>
</evidence>
<dbReference type="EMBL" id="PJRP01000015">
    <property type="protein sequence ID" value="PLP97840.1"/>
    <property type="molecule type" value="Genomic_DNA"/>
</dbReference>
<reference evidence="2 3" key="1">
    <citation type="submission" date="2017-12" db="EMBL/GenBank/DDBJ databases">
        <title>Genome sequence of the active heterotrophic nitrifier-denitrifier, Cupriavidus pauculus UM1.</title>
        <authorList>
            <person name="Putonti C."/>
            <person name="Castignetti D."/>
        </authorList>
    </citation>
    <scope>NUCLEOTIDE SEQUENCE [LARGE SCALE GENOMIC DNA]</scope>
    <source>
        <strain evidence="2 3">UM1</strain>
    </source>
</reference>
<evidence type="ECO:0000256" key="1">
    <source>
        <dbReference type="SAM" id="MobiDB-lite"/>
    </source>
</evidence>
<proteinExistence type="predicted"/>
<dbReference type="RefSeq" id="WP_101684234.1">
    <property type="nucleotide sequence ID" value="NZ_PJRP01000015.1"/>
</dbReference>
<evidence type="ECO:0000313" key="2">
    <source>
        <dbReference type="EMBL" id="PLP97840.1"/>
    </source>
</evidence>
<evidence type="ECO:0008006" key="4">
    <source>
        <dbReference type="Google" id="ProtNLM"/>
    </source>
</evidence>
<dbReference type="AlphaFoldDB" id="A0A2N5C6N7"/>